<dbReference type="Proteomes" id="UP000215335">
    <property type="component" value="Unassembled WGS sequence"/>
</dbReference>
<dbReference type="EMBL" id="NNAY01000386">
    <property type="protein sequence ID" value="OXU28748.1"/>
    <property type="molecule type" value="Genomic_DNA"/>
</dbReference>
<comment type="caution">
    <text evidence="3">The sequence shown here is derived from an EMBL/GenBank/DDBJ whole genome shotgun (WGS) entry which is preliminary data.</text>
</comment>
<name>A0A232FE40_9HYME</name>
<proteinExistence type="predicted"/>
<keyword evidence="2" id="KW-0732">Signal</keyword>
<gene>
    <name evidence="3" type="ORF">TSAR_006183</name>
</gene>
<feature type="region of interest" description="Disordered" evidence="1">
    <location>
        <begin position="226"/>
        <end position="287"/>
    </location>
</feature>
<feature type="region of interest" description="Disordered" evidence="1">
    <location>
        <begin position="127"/>
        <end position="214"/>
    </location>
</feature>
<dbReference type="STRING" id="543379.A0A232FE40"/>
<feature type="chain" id="PRO_5013257667" evidence="2">
    <location>
        <begin position="21"/>
        <end position="481"/>
    </location>
</feature>
<evidence type="ECO:0000256" key="1">
    <source>
        <dbReference type="SAM" id="MobiDB-lite"/>
    </source>
</evidence>
<evidence type="ECO:0000313" key="3">
    <source>
        <dbReference type="EMBL" id="OXU28748.1"/>
    </source>
</evidence>
<accession>A0A232FE40</accession>
<feature type="compositionally biased region" description="Basic and acidic residues" evidence="1">
    <location>
        <begin position="127"/>
        <end position="142"/>
    </location>
</feature>
<organism evidence="3 4">
    <name type="scientific">Trichomalopsis sarcophagae</name>
    <dbReference type="NCBI Taxonomy" id="543379"/>
    <lineage>
        <taxon>Eukaryota</taxon>
        <taxon>Metazoa</taxon>
        <taxon>Ecdysozoa</taxon>
        <taxon>Arthropoda</taxon>
        <taxon>Hexapoda</taxon>
        <taxon>Insecta</taxon>
        <taxon>Pterygota</taxon>
        <taxon>Neoptera</taxon>
        <taxon>Endopterygota</taxon>
        <taxon>Hymenoptera</taxon>
        <taxon>Apocrita</taxon>
        <taxon>Proctotrupomorpha</taxon>
        <taxon>Chalcidoidea</taxon>
        <taxon>Pteromalidae</taxon>
        <taxon>Pteromalinae</taxon>
        <taxon>Trichomalopsis</taxon>
    </lineage>
</organism>
<evidence type="ECO:0000313" key="4">
    <source>
        <dbReference type="Proteomes" id="UP000215335"/>
    </source>
</evidence>
<protein>
    <submittedName>
        <fullName evidence="3">Uncharacterized protein</fullName>
    </submittedName>
</protein>
<keyword evidence="4" id="KW-1185">Reference proteome</keyword>
<reference evidence="3 4" key="1">
    <citation type="journal article" date="2017" name="Curr. Biol.">
        <title>The Evolution of Venom by Co-option of Single-Copy Genes.</title>
        <authorList>
            <person name="Martinson E.O."/>
            <person name="Mrinalini"/>
            <person name="Kelkar Y.D."/>
            <person name="Chang C.H."/>
            <person name="Werren J.H."/>
        </authorList>
    </citation>
    <scope>NUCLEOTIDE SEQUENCE [LARGE SCALE GENOMIC DNA]</scope>
    <source>
        <strain evidence="3 4">Alberta</strain>
        <tissue evidence="3">Whole body</tissue>
    </source>
</reference>
<dbReference type="AlphaFoldDB" id="A0A232FE40"/>
<dbReference type="OrthoDB" id="8122776at2759"/>
<evidence type="ECO:0000256" key="2">
    <source>
        <dbReference type="SAM" id="SignalP"/>
    </source>
</evidence>
<sequence length="481" mass="53161">MTRLPFILLLIAISAHLVPCESLDSASPEHRSVDEPVLNLSYTKLKAKSEEKSVIVTAKPIPEISQNLETSKLKHDAIGRSPMPPTTMRPMVSPKYRLQQRNRVAAPASTRDSYLDALEYSHNIKDVKGHEDNSPKLTRREYTPGPVYRPETDNAASSSNKIETIAKTPRISYVGSSSVRPSESFRPSAEINSHNQPHVSIGTGFDSNNENGNIVNSNSYSYDIYSPPEKNYGPPSPSYGPPSTSYGPPSPSYGPPSTSYGPPSPSYGPPSSSYGPPSPSYGPPSTSYGPSSYGIPYGSSQQGLGSLQATYSTSYPLPDLFPLPFFPAIDLSWPISLKINAYTLIKIILKIIIFKMIVKFIGTICLLLFLPKLISKKEDHHSDDEEDDSRGFADKQTLSRERLHLLSSIVSRSIEHYAELNRKKNGATTSHRSDQEAPCESLLCRIGRRVFGADTWADYIRLFKSYLAEERSAAVQRSRKR</sequence>
<feature type="signal peptide" evidence="2">
    <location>
        <begin position="1"/>
        <end position="20"/>
    </location>
</feature>